<comment type="caution">
    <text evidence="2">The sequence shown here is derived from an EMBL/GenBank/DDBJ whole genome shotgun (WGS) entry which is preliminary data.</text>
</comment>
<evidence type="ECO:0000256" key="1">
    <source>
        <dbReference type="SAM" id="MobiDB-lite"/>
    </source>
</evidence>
<organism evidence="2 3">
    <name type="scientific">Amycolatopsis ultiminotia</name>
    <dbReference type="NCBI Taxonomy" id="543629"/>
    <lineage>
        <taxon>Bacteria</taxon>
        <taxon>Bacillati</taxon>
        <taxon>Actinomycetota</taxon>
        <taxon>Actinomycetes</taxon>
        <taxon>Pseudonocardiales</taxon>
        <taxon>Pseudonocardiaceae</taxon>
        <taxon>Amycolatopsis</taxon>
    </lineage>
</organism>
<sequence>MSQGSGLFGEEPPDGVEPPRGEAGDADDDGSIADVFNGFSLDSGRSRRKRKKTGKQAQSPEPPAESTQAAAAPQAAPPPADLGDGVTSLVSPPGSTDSDGPRPGGLFDPGPPSGEFSVPTAFTRPERQDRPERAERMDRPERVDPAEETAIVRPYALTGGRTRANYALELETLISTKDHVAAGGFPEAAAEQIESVSIMEECRTPRSVAEIAAALRVPLGVARVLISDAADAGLVTVHRTISGQDGAEAHLMLMERVLSGLRRL</sequence>
<dbReference type="InterPro" id="IPR007995">
    <property type="entry name" value="DUF742"/>
</dbReference>
<reference evidence="3" key="1">
    <citation type="journal article" date="2019" name="Int. J. Syst. Evol. Microbiol.">
        <title>The Global Catalogue of Microorganisms (GCM) 10K type strain sequencing project: providing services to taxonomists for standard genome sequencing and annotation.</title>
        <authorList>
            <consortium name="The Broad Institute Genomics Platform"/>
            <consortium name="The Broad Institute Genome Sequencing Center for Infectious Disease"/>
            <person name="Wu L."/>
            <person name="Ma J."/>
        </authorList>
    </citation>
    <scope>NUCLEOTIDE SEQUENCE [LARGE SCALE GENOMIC DNA]</scope>
    <source>
        <strain evidence="3">JCM 16898</strain>
    </source>
</reference>
<dbReference type="RefSeq" id="WP_344856124.1">
    <property type="nucleotide sequence ID" value="NZ_BAAAZN010000002.1"/>
</dbReference>
<protein>
    <recommendedName>
        <fullName evidence="4">DUF742 domain-containing protein</fullName>
    </recommendedName>
</protein>
<dbReference type="PANTHER" id="PTHR36221:SF1">
    <property type="entry name" value="DUF742 DOMAIN-CONTAINING PROTEIN"/>
    <property type="match status" value="1"/>
</dbReference>
<dbReference type="Proteomes" id="UP001500689">
    <property type="component" value="Unassembled WGS sequence"/>
</dbReference>
<evidence type="ECO:0000313" key="2">
    <source>
        <dbReference type="EMBL" id="GAA3530557.1"/>
    </source>
</evidence>
<proteinExistence type="predicted"/>
<evidence type="ECO:0000313" key="3">
    <source>
        <dbReference type="Proteomes" id="UP001500689"/>
    </source>
</evidence>
<gene>
    <name evidence="2" type="ORF">GCM10022222_11910</name>
</gene>
<dbReference type="Pfam" id="PF05331">
    <property type="entry name" value="DUF742"/>
    <property type="match status" value="1"/>
</dbReference>
<keyword evidence="3" id="KW-1185">Reference proteome</keyword>
<accession>A0ABP6VB89</accession>
<feature type="compositionally biased region" description="Low complexity" evidence="1">
    <location>
        <begin position="64"/>
        <end position="74"/>
    </location>
</feature>
<feature type="compositionally biased region" description="Basic and acidic residues" evidence="1">
    <location>
        <begin position="124"/>
        <end position="145"/>
    </location>
</feature>
<feature type="region of interest" description="Disordered" evidence="1">
    <location>
        <begin position="1"/>
        <end position="147"/>
    </location>
</feature>
<dbReference type="PANTHER" id="PTHR36221">
    <property type="entry name" value="DUF742 DOMAIN-CONTAINING PROTEIN"/>
    <property type="match status" value="1"/>
</dbReference>
<evidence type="ECO:0008006" key="4">
    <source>
        <dbReference type="Google" id="ProtNLM"/>
    </source>
</evidence>
<name>A0ABP6VB89_9PSEU</name>
<dbReference type="EMBL" id="BAAAZN010000002">
    <property type="protein sequence ID" value="GAA3530557.1"/>
    <property type="molecule type" value="Genomic_DNA"/>
</dbReference>
<feature type="compositionally biased region" description="Polar residues" evidence="1">
    <location>
        <begin position="88"/>
        <end position="98"/>
    </location>
</feature>